<dbReference type="Proteomes" id="UP000004995">
    <property type="component" value="Unassembled WGS sequence"/>
</dbReference>
<dbReference type="EnsemblPlants" id="KQK89206">
    <property type="protein sequence ID" value="KQK89206"/>
    <property type="gene ID" value="SETIT_040369mg"/>
</dbReference>
<dbReference type="EMBL" id="AGNK02005635">
    <property type="status" value="NOT_ANNOTATED_CDS"/>
    <property type="molecule type" value="Genomic_DNA"/>
</dbReference>
<keyword evidence="1" id="KW-0812">Transmembrane</keyword>
<dbReference type="InParanoid" id="K4AN72"/>
<feature type="transmembrane region" description="Helical" evidence="1">
    <location>
        <begin position="6"/>
        <end position="28"/>
    </location>
</feature>
<reference evidence="2" key="2">
    <citation type="submission" date="2018-08" db="UniProtKB">
        <authorList>
            <consortium name="EnsemblPlants"/>
        </authorList>
    </citation>
    <scope>IDENTIFICATION</scope>
    <source>
        <strain evidence="2">Yugu1</strain>
    </source>
</reference>
<reference evidence="3" key="1">
    <citation type="journal article" date="2012" name="Nat. Biotechnol.">
        <title>Reference genome sequence of the model plant Setaria.</title>
        <authorList>
            <person name="Bennetzen J.L."/>
            <person name="Schmutz J."/>
            <person name="Wang H."/>
            <person name="Percifield R."/>
            <person name="Hawkins J."/>
            <person name="Pontaroli A.C."/>
            <person name="Estep M."/>
            <person name="Feng L."/>
            <person name="Vaughn J.N."/>
            <person name="Grimwood J."/>
            <person name="Jenkins J."/>
            <person name="Barry K."/>
            <person name="Lindquist E."/>
            <person name="Hellsten U."/>
            <person name="Deshpande S."/>
            <person name="Wang X."/>
            <person name="Wu X."/>
            <person name="Mitros T."/>
            <person name="Triplett J."/>
            <person name="Yang X."/>
            <person name="Ye C.Y."/>
            <person name="Mauro-Herrera M."/>
            <person name="Wang L."/>
            <person name="Li P."/>
            <person name="Sharma M."/>
            <person name="Sharma R."/>
            <person name="Ronald P.C."/>
            <person name="Panaud O."/>
            <person name="Kellogg E.A."/>
            <person name="Brutnell T.P."/>
            <person name="Doust A.N."/>
            <person name="Tuskan G.A."/>
            <person name="Rokhsar D."/>
            <person name="Devos K.M."/>
        </authorList>
    </citation>
    <scope>NUCLEOTIDE SEQUENCE [LARGE SCALE GENOMIC DNA]</scope>
    <source>
        <strain evidence="3">cv. Yugu1</strain>
    </source>
</reference>
<accession>K4AN72</accession>
<evidence type="ECO:0000313" key="2">
    <source>
        <dbReference type="EnsemblPlants" id="KQK89206"/>
    </source>
</evidence>
<proteinExistence type="predicted"/>
<evidence type="ECO:0000256" key="1">
    <source>
        <dbReference type="SAM" id="Phobius"/>
    </source>
</evidence>
<dbReference type="HOGENOM" id="CLU_3208593_0_0_1"/>
<keyword evidence="3" id="KW-1185">Reference proteome</keyword>
<dbReference type="ExpressionAtlas" id="K4AN72">
    <property type="expression patterns" value="baseline"/>
</dbReference>
<protein>
    <submittedName>
        <fullName evidence="2">Uncharacterized protein</fullName>
    </submittedName>
</protein>
<dbReference type="Gramene" id="KQK89206">
    <property type="protein sequence ID" value="KQK89206"/>
    <property type="gene ID" value="SETIT_040369mg"/>
</dbReference>
<keyword evidence="1" id="KW-1133">Transmembrane helix</keyword>
<evidence type="ECO:0000313" key="3">
    <source>
        <dbReference type="Proteomes" id="UP000004995"/>
    </source>
</evidence>
<keyword evidence="1" id="KW-0472">Membrane</keyword>
<sequence>MSFSILFYIFLLLVFFTNLCEMCMFLVIKIHTIYFVEKWIQQWRI</sequence>
<name>K4AN72_SETIT</name>
<organism evidence="2 3">
    <name type="scientific">Setaria italica</name>
    <name type="common">Foxtail millet</name>
    <name type="synonym">Panicum italicum</name>
    <dbReference type="NCBI Taxonomy" id="4555"/>
    <lineage>
        <taxon>Eukaryota</taxon>
        <taxon>Viridiplantae</taxon>
        <taxon>Streptophyta</taxon>
        <taxon>Embryophyta</taxon>
        <taxon>Tracheophyta</taxon>
        <taxon>Spermatophyta</taxon>
        <taxon>Magnoliopsida</taxon>
        <taxon>Liliopsida</taxon>
        <taxon>Poales</taxon>
        <taxon>Poaceae</taxon>
        <taxon>PACMAD clade</taxon>
        <taxon>Panicoideae</taxon>
        <taxon>Panicodae</taxon>
        <taxon>Paniceae</taxon>
        <taxon>Cenchrinae</taxon>
        <taxon>Setaria</taxon>
    </lineage>
</organism>
<dbReference type="AlphaFoldDB" id="K4AN72"/>